<dbReference type="PANTHER" id="PTHR35024:SF4">
    <property type="entry name" value="POLYMER-FORMING CYTOSKELETAL PROTEIN"/>
    <property type="match status" value="1"/>
</dbReference>
<accession>A0A521ATR1</accession>
<reference evidence="3 4" key="1">
    <citation type="submission" date="2017-05" db="EMBL/GenBank/DDBJ databases">
        <authorList>
            <person name="Varghese N."/>
            <person name="Submissions S."/>
        </authorList>
    </citation>
    <scope>NUCLEOTIDE SEQUENCE [LARGE SCALE GENOMIC DNA]</scope>
    <source>
        <strain evidence="3 4">DSM 21342</strain>
    </source>
</reference>
<sequence length="144" mass="15254">MLSKTKKMNEGEESLGSSINLIGSKTEICGDLTCKGDVRIDGFVKGSIHSVSKVVLGSTGRVEGSISCVNADISGTLSGNINISELLFLKSTAKIDGDIYTAKMVVESGAVFTGKCHMGSMHKTDKKNEHTISAERKEAERISA</sequence>
<proteinExistence type="inferred from homology"/>
<evidence type="ECO:0000256" key="1">
    <source>
        <dbReference type="ARBA" id="ARBA00044755"/>
    </source>
</evidence>
<dbReference type="Proteomes" id="UP000315971">
    <property type="component" value="Unassembled WGS sequence"/>
</dbReference>
<dbReference type="EMBL" id="FXSZ01000001">
    <property type="protein sequence ID" value="SMO38206.1"/>
    <property type="molecule type" value="Genomic_DNA"/>
</dbReference>
<dbReference type="InterPro" id="IPR007607">
    <property type="entry name" value="BacA/B"/>
</dbReference>
<feature type="region of interest" description="Disordered" evidence="2">
    <location>
        <begin position="123"/>
        <end position="144"/>
    </location>
</feature>
<dbReference type="AlphaFoldDB" id="A0A521ATR1"/>
<organism evidence="3 4">
    <name type="scientific">Solitalea koreensis</name>
    <dbReference type="NCBI Taxonomy" id="543615"/>
    <lineage>
        <taxon>Bacteria</taxon>
        <taxon>Pseudomonadati</taxon>
        <taxon>Bacteroidota</taxon>
        <taxon>Sphingobacteriia</taxon>
        <taxon>Sphingobacteriales</taxon>
        <taxon>Sphingobacteriaceae</taxon>
        <taxon>Solitalea</taxon>
    </lineage>
</organism>
<evidence type="ECO:0000313" key="3">
    <source>
        <dbReference type="EMBL" id="SMO38206.1"/>
    </source>
</evidence>
<evidence type="ECO:0000256" key="2">
    <source>
        <dbReference type="SAM" id="MobiDB-lite"/>
    </source>
</evidence>
<dbReference type="Pfam" id="PF04519">
    <property type="entry name" value="Bactofilin"/>
    <property type="match status" value="1"/>
</dbReference>
<gene>
    <name evidence="3" type="ORF">SAMN06265350_101402</name>
</gene>
<keyword evidence="4" id="KW-1185">Reference proteome</keyword>
<name>A0A521ATR1_9SPHI</name>
<dbReference type="PANTHER" id="PTHR35024">
    <property type="entry name" value="HYPOTHETICAL CYTOSOLIC PROTEIN"/>
    <property type="match status" value="1"/>
</dbReference>
<comment type="similarity">
    <text evidence="1">Belongs to the bactofilin family.</text>
</comment>
<protein>
    <submittedName>
        <fullName evidence="3">Protein CcmA, bactofilin family</fullName>
    </submittedName>
</protein>
<evidence type="ECO:0000313" key="4">
    <source>
        <dbReference type="Proteomes" id="UP000315971"/>
    </source>
</evidence>